<dbReference type="SMART" id="SM00109">
    <property type="entry name" value="C1"/>
    <property type="match status" value="1"/>
</dbReference>
<dbReference type="SMART" id="SM00325">
    <property type="entry name" value="RhoGEF"/>
    <property type="match status" value="1"/>
</dbReference>
<dbReference type="PRINTS" id="PR00888">
    <property type="entry name" value="SM22CALPONIN"/>
</dbReference>
<dbReference type="InterPro" id="IPR002219">
    <property type="entry name" value="PKC_DAG/PE"/>
</dbReference>
<evidence type="ECO:0000259" key="13">
    <source>
        <dbReference type="PROSITE" id="PS50003"/>
    </source>
</evidence>
<evidence type="ECO:0000259" key="15">
    <source>
        <dbReference type="PROSITE" id="PS50021"/>
    </source>
</evidence>
<dbReference type="Pfam" id="PF00307">
    <property type="entry name" value="CH"/>
    <property type="match status" value="1"/>
</dbReference>
<evidence type="ECO:0000259" key="11">
    <source>
        <dbReference type="PROSITE" id="PS50001"/>
    </source>
</evidence>
<evidence type="ECO:0000313" key="17">
    <source>
        <dbReference type="EMBL" id="GFG31727.1"/>
    </source>
</evidence>
<evidence type="ECO:0008006" key="19">
    <source>
        <dbReference type="Google" id="ProtNLM"/>
    </source>
</evidence>
<dbReference type="Gene3D" id="3.30.60.20">
    <property type="match status" value="1"/>
</dbReference>
<dbReference type="PROSITE" id="PS50010">
    <property type="entry name" value="DH_2"/>
    <property type="match status" value="1"/>
</dbReference>
<dbReference type="InterPro" id="IPR000980">
    <property type="entry name" value="SH2"/>
</dbReference>
<dbReference type="InterPro" id="IPR036860">
    <property type="entry name" value="SH2_dom_sf"/>
</dbReference>
<dbReference type="PANTHER" id="PTHR45818">
    <property type="entry name" value="PROTEIN VAV"/>
    <property type="match status" value="1"/>
</dbReference>
<dbReference type="SMART" id="SM00033">
    <property type="entry name" value="CH"/>
    <property type="match status" value="1"/>
</dbReference>
<dbReference type="InterPro" id="IPR001849">
    <property type="entry name" value="PH_domain"/>
</dbReference>
<dbReference type="InterPro" id="IPR035899">
    <property type="entry name" value="DBL_dom_sf"/>
</dbReference>
<dbReference type="PANTHER" id="PTHR45818:SF3">
    <property type="entry name" value="PROTEIN VAV"/>
    <property type="match status" value="1"/>
</dbReference>
<dbReference type="SMART" id="SM00326">
    <property type="entry name" value="SH3"/>
    <property type="match status" value="1"/>
</dbReference>
<dbReference type="FunCoup" id="A0A6L2PP28">
    <property type="interactions" value="808"/>
</dbReference>
<dbReference type="InterPro" id="IPR001715">
    <property type="entry name" value="CH_dom"/>
</dbReference>
<dbReference type="PROSITE" id="PS50021">
    <property type="entry name" value="CH"/>
    <property type="match status" value="1"/>
</dbReference>
<dbReference type="Gene3D" id="2.30.29.30">
    <property type="entry name" value="Pleckstrin-homology domain (PH domain)/Phosphotyrosine-binding domain (PTB)"/>
    <property type="match status" value="1"/>
</dbReference>
<dbReference type="OrthoDB" id="5340910at2759"/>
<evidence type="ECO:0000259" key="16">
    <source>
        <dbReference type="PROSITE" id="PS50081"/>
    </source>
</evidence>
<dbReference type="GO" id="GO:0008270">
    <property type="term" value="F:zinc ion binding"/>
    <property type="evidence" value="ECO:0007669"/>
    <property type="project" value="UniProtKB-KW"/>
</dbReference>
<accession>A0A6L2PP28</accession>
<dbReference type="SMART" id="SM00233">
    <property type="entry name" value="PH"/>
    <property type="match status" value="1"/>
</dbReference>
<dbReference type="SMART" id="SM00252">
    <property type="entry name" value="SH2"/>
    <property type="match status" value="1"/>
</dbReference>
<reference evidence="18" key="1">
    <citation type="submission" date="2020-01" db="EMBL/GenBank/DDBJ databases">
        <title>Draft genome sequence of the Termite Coptotermes fromosanus.</title>
        <authorList>
            <person name="Itakura S."/>
            <person name="Yosikawa Y."/>
            <person name="Umezawa K."/>
        </authorList>
    </citation>
    <scope>NUCLEOTIDE SEQUENCE [LARGE SCALE GENOMIC DNA]</scope>
</reference>
<keyword evidence="8 9" id="KW-0727">SH2 domain</keyword>
<evidence type="ECO:0000256" key="6">
    <source>
        <dbReference type="ARBA" id="ARBA00022771"/>
    </source>
</evidence>
<dbReference type="InterPro" id="IPR036028">
    <property type="entry name" value="SH3-like_dom_sf"/>
</dbReference>
<keyword evidence="4" id="KW-0479">Metal-binding</keyword>
<dbReference type="Pfam" id="PF00130">
    <property type="entry name" value="C1_1"/>
    <property type="match status" value="1"/>
</dbReference>
<dbReference type="Pfam" id="PF22697">
    <property type="entry name" value="SOS1_NGEF_PH"/>
    <property type="match status" value="1"/>
</dbReference>
<dbReference type="SUPFAM" id="SSF50044">
    <property type="entry name" value="SH3-domain"/>
    <property type="match status" value="1"/>
</dbReference>
<dbReference type="Pfam" id="PF00017">
    <property type="entry name" value="SH2"/>
    <property type="match status" value="1"/>
</dbReference>
<dbReference type="InterPro" id="IPR001452">
    <property type="entry name" value="SH3_domain"/>
</dbReference>
<evidence type="ECO:0000256" key="7">
    <source>
        <dbReference type="ARBA" id="ARBA00022833"/>
    </source>
</evidence>
<comment type="caution">
    <text evidence="17">The sequence shown here is derived from an EMBL/GenBank/DDBJ whole genome shotgun (WGS) entry which is preliminary data.</text>
</comment>
<feature type="domain" description="SH2" evidence="11">
    <location>
        <begin position="643"/>
        <end position="746"/>
    </location>
</feature>
<dbReference type="GO" id="GO:0007166">
    <property type="term" value="P:cell surface receptor signaling pathway"/>
    <property type="evidence" value="ECO:0007669"/>
    <property type="project" value="UniProtKB-ARBA"/>
</dbReference>
<keyword evidence="5" id="KW-0677">Repeat</keyword>
<evidence type="ECO:0000256" key="3">
    <source>
        <dbReference type="ARBA" id="ARBA00022658"/>
    </source>
</evidence>
<dbReference type="PROSITE" id="PS50003">
    <property type="entry name" value="PH_DOMAIN"/>
    <property type="match status" value="1"/>
</dbReference>
<dbReference type="InParanoid" id="A0A6L2PP28"/>
<evidence type="ECO:0000259" key="12">
    <source>
        <dbReference type="PROSITE" id="PS50002"/>
    </source>
</evidence>
<dbReference type="PROSITE" id="PS50081">
    <property type="entry name" value="ZF_DAG_PE_2"/>
    <property type="match status" value="1"/>
</dbReference>
<dbReference type="GO" id="GO:0005737">
    <property type="term" value="C:cytoplasm"/>
    <property type="evidence" value="ECO:0007669"/>
    <property type="project" value="TreeGrafter"/>
</dbReference>
<dbReference type="GO" id="GO:0005085">
    <property type="term" value="F:guanyl-nucleotide exchange factor activity"/>
    <property type="evidence" value="ECO:0007669"/>
    <property type="project" value="UniProtKB-KW"/>
</dbReference>
<proteinExistence type="predicted"/>
<dbReference type="EMBL" id="BLKM01004546">
    <property type="protein sequence ID" value="GFG31727.1"/>
    <property type="molecule type" value="Genomic_DNA"/>
</dbReference>
<dbReference type="InterPro" id="IPR055251">
    <property type="entry name" value="SOS1_NGEF_PH"/>
</dbReference>
<evidence type="ECO:0000256" key="2">
    <source>
        <dbReference type="ARBA" id="ARBA00022553"/>
    </source>
</evidence>
<dbReference type="PROSITE" id="PS50001">
    <property type="entry name" value="SH2"/>
    <property type="match status" value="1"/>
</dbReference>
<dbReference type="SUPFAM" id="SSF55550">
    <property type="entry name" value="SH2 domain"/>
    <property type="match status" value="1"/>
</dbReference>
<dbReference type="InterPro" id="IPR037832">
    <property type="entry name" value="PH_Vav"/>
</dbReference>
<dbReference type="Gene3D" id="1.20.900.10">
    <property type="entry name" value="Dbl homology (DH) domain"/>
    <property type="match status" value="1"/>
</dbReference>
<feature type="domain" description="DH" evidence="14">
    <location>
        <begin position="238"/>
        <end position="422"/>
    </location>
</feature>
<dbReference type="GO" id="GO:0009653">
    <property type="term" value="P:anatomical structure morphogenesis"/>
    <property type="evidence" value="ECO:0007669"/>
    <property type="project" value="UniProtKB-ARBA"/>
</dbReference>
<evidence type="ECO:0000256" key="9">
    <source>
        <dbReference type="PROSITE-ProRule" id="PRU00191"/>
    </source>
</evidence>
<name>A0A6L2PP28_COPFO</name>
<protein>
    <recommendedName>
        <fullName evidence="19">Protein vav</fullName>
    </recommendedName>
</protein>
<evidence type="ECO:0000256" key="10">
    <source>
        <dbReference type="PROSITE-ProRule" id="PRU00192"/>
    </source>
</evidence>
<dbReference type="Gene3D" id="2.30.30.40">
    <property type="entry name" value="SH3 Domains"/>
    <property type="match status" value="1"/>
</dbReference>
<keyword evidence="7" id="KW-0862">Zinc</keyword>
<dbReference type="SUPFAM" id="SSF48065">
    <property type="entry name" value="DBL homology domain (DH-domain)"/>
    <property type="match status" value="1"/>
</dbReference>
<dbReference type="AlphaFoldDB" id="A0A6L2PP28"/>
<feature type="domain" description="PH" evidence="13">
    <location>
        <begin position="455"/>
        <end position="560"/>
    </location>
</feature>
<evidence type="ECO:0000256" key="1">
    <source>
        <dbReference type="ARBA" id="ARBA00022443"/>
    </source>
</evidence>
<dbReference type="InterPro" id="IPR003096">
    <property type="entry name" value="SM22_calponin"/>
</dbReference>
<dbReference type="Gene3D" id="1.10.418.10">
    <property type="entry name" value="Calponin-like domain"/>
    <property type="match status" value="1"/>
</dbReference>
<dbReference type="InterPro" id="IPR036872">
    <property type="entry name" value="CH_dom_sf"/>
</dbReference>
<dbReference type="GO" id="GO:0048468">
    <property type="term" value="P:cell development"/>
    <property type="evidence" value="ECO:0007669"/>
    <property type="project" value="UniProtKB-ARBA"/>
</dbReference>
<dbReference type="InterPro" id="IPR011993">
    <property type="entry name" value="PH-like_dom_sf"/>
</dbReference>
<dbReference type="CDD" id="cd20810">
    <property type="entry name" value="C1_VAV"/>
    <property type="match status" value="1"/>
</dbReference>
<sequence length="814" mass="94332">MASGSESWKECASWLTRCDVLRQDHKANWPEASCSDLAYTLRDGVLLCNLLNTLDPGCIDMKDINQKPQMAQFLCLRNIKIFLQACRDIFGLKEGDLFEPSMLFDLTDFYRVLNTLSKLSNCAKVQRKKIIGFSVHKNRSTSQEDIYKNLNSLEVMHAAAAAGLVNVFLHGRYQLKLLCCVCMCCSDSDDPSDTVTGGEEYGSYYSSIRNEEIYQDLCAMGRRAEPQIPSTVVHSFEKRDYVIKELLETEKNYVDVLASLQRNFMKPLSNLLREEDMKVIFGGIKELSEIHVGVHCHLRKAVTPGSTARLSEVFLSWREKFLIYGDYCANLTNAQALIQDVCNRSELVNQEVIRCQKDANNGKFKLRDILSVPMQRILKYHLLLEKLISETQPVSTLSHEDYRGLERAKEAMVDVAQYINEVKRDSDTLQIMRSIQESIVDWDMPESIELRDYGRLLKDGELRIKAHDDQKIRVRYVFIFDQVMLMCKSMRGDQYSYRESLRLLEYRVEDANNRRVMNKDTRFSFQWYLVRKSGQTAYTMYARTDDLKRKWIKAIEDALDNIEPRGCKNTDHKFVMRTFGKPTTCNHCSKFLKGMIFQGYRCDRCSIACHKMCIQYSGRCGHLRAPTPPPRPPVDRRPSPPDPYVGAMGRDKATDLLEKHENGTYLLRIRPQGPTHPNETVYALSLKTDDRVKHMKVYEKHMEGVPHYYLSESRFFKSIIELITCYEHASLSENFVGLDVKLKWPFRRIIAIAEFDFNPAESNQLPLKKGCQVTVLSKEGDYKGWWKGKIQERVGFFPKDYVREISDWCNFHMD</sequence>
<gene>
    <name evidence="17" type="ORF">Cfor_06283</name>
</gene>
<dbReference type="Gene3D" id="3.30.505.10">
    <property type="entry name" value="SH2 domain"/>
    <property type="match status" value="1"/>
</dbReference>
<dbReference type="CDD" id="cd00160">
    <property type="entry name" value="RhoGEF"/>
    <property type="match status" value="1"/>
</dbReference>
<feature type="domain" description="SH3" evidence="12">
    <location>
        <begin position="746"/>
        <end position="807"/>
    </location>
</feature>
<dbReference type="GO" id="GO:0016477">
    <property type="term" value="P:cell migration"/>
    <property type="evidence" value="ECO:0007669"/>
    <property type="project" value="TreeGrafter"/>
</dbReference>
<keyword evidence="6" id="KW-0863">Zinc-finger</keyword>
<feature type="domain" description="Calponin-homology (CH)" evidence="15">
    <location>
        <begin position="5"/>
        <end position="124"/>
    </location>
</feature>
<keyword evidence="3" id="KW-0344">Guanine-nucleotide releasing factor</keyword>
<dbReference type="CDD" id="cd01223">
    <property type="entry name" value="PH_Vav"/>
    <property type="match status" value="1"/>
</dbReference>
<evidence type="ECO:0000259" key="14">
    <source>
        <dbReference type="PROSITE" id="PS50010"/>
    </source>
</evidence>
<dbReference type="SUPFAM" id="SSF50729">
    <property type="entry name" value="PH domain-like"/>
    <property type="match status" value="1"/>
</dbReference>
<keyword evidence="18" id="KW-1185">Reference proteome</keyword>
<feature type="domain" description="Phorbol-ester/DAG-type" evidence="16">
    <location>
        <begin position="571"/>
        <end position="620"/>
    </location>
</feature>
<dbReference type="InterPro" id="IPR000219">
    <property type="entry name" value="DH_dom"/>
</dbReference>
<dbReference type="CDD" id="cd21201">
    <property type="entry name" value="CH_VAV"/>
    <property type="match status" value="1"/>
</dbReference>
<dbReference type="PROSITE" id="PS50002">
    <property type="entry name" value="SH3"/>
    <property type="match status" value="1"/>
</dbReference>
<evidence type="ECO:0000256" key="5">
    <source>
        <dbReference type="ARBA" id="ARBA00022737"/>
    </source>
</evidence>
<dbReference type="Proteomes" id="UP000502823">
    <property type="component" value="Unassembled WGS sequence"/>
</dbReference>
<organism evidence="17 18">
    <name type="scientific">Coptotermes formosanus</name>
    <name type="common">Formosan subterranean termite</name>
    <dbReference type="NCBI Taxonomy" id="36987"/>
    <lineage>
        <taxon>Eukaryota</taxon>
        <taxon>Metazoa</taxon>
        <taxon>Ecdysozoa</taxon>
        <taxon>Arthropoda</taxon>
        <taxon>Hexapoda</taxon>
        <taxon>Insecta</taxon>
        <taxon>Pterygota</taxon>
        <taxon>Neoptera</taxon>
        <taxon>Polyneoptera</taxon>
        <taxon>Dictyoptera</taxon>
        <taxon>Blattodea</taxon>
        <taxon>Blattoidea</taxon>
        <taxon>Termitoidae</taxon>
        <taxon>Rhinotermitidae</taxon>
        <taxon>Coptotermes</taxon>
    </lineage>
</organism>
<dbReference type="SUPFAM" id="SSF47576">
    <property type="entry name" value="Calponin-homology domain, CH-domain"/>
    <property type="match status" value="1"/>
</dbReference>
<evidence type="ECO:0000313" key="18">
    <source>
        <dbReference type="Proteomes" id="UP000502823"/>
    </source>
</evidence>
<keyword evidence="1 10" id="KW-0728">SH3 domain</keyword>
<evidence type="ECO:0000256" key="4">
    <source>
        <dbReference type="ARBA" id="ARBA00022723"/>
    </source>
</evidence>
<dbReference type="Pfam" id="PF00621">
    <property type="entry name" value="RhoGEF"/>
    <property type="match status" value="1"/>
</dbReference>
<keyword evidence="2" id="KW-0597">Phosphoprotein</keyword>
<evidence type="ECO:0000256" key="8">
    <source>
        <dbReference type="ARBA" id="ARBA00022999"/>
    </source>
</evidence>
<dbReference type="Pfam" id="PF07653">
    <property type="entry name" value="SH3_2"/>
    <property type="match status" value="1"/>
</dbReference>
<dbReference type="PROSITE" id="PS00479">
    <property type="entry name" value="ZF_DAG_PE_1"/>
    <property type="match status" value="1"/>
</dbReference>